<sequence>MAIKSFRDRNKIVVGLVSLATLGTVLLVTFLVGNLGLLEGGYTMSAILPDSAGLRSGNDVRVAGVPVGKVTEVRADYAKGHVVVTWKMDDGIRLGPQTRAEITLSNLLGGRYIKLTGPVTRPYMDELPEERRRIPMERTSTPTLITDALKDTTRLLDRLDTDAVDKLLSELSELEPAPQGRVTRLLDNIGELSEVISESEPELRKLLDNGNKIISVLESKDEQIDQLIDSIEIMLNELRLRRDELKTFLGEGSDLVNSISDLVTEHEKNLIAVVDDVTAISNRLDSTSAKGLNTVLTWVGPTFSGLATTGGQGPWVDAIAVGLGPINPEVLGAIRNDRRDR</sequence>
<protein>
    <submittedName>
        <fullName evidence="3">ABC transporter substrate-binding protein</fullName>
    </submittedName>
</protein>
<dbReference type="PANTHER" id="PTHR33371:SF18">
    <property type="entry name" value="MCE-FAMILY PROTEIN MCE3C"/>
    <property type="match status" value="1"/>
</dbReference>
<dbReference type="GO" id="GO:0005576">
    <property type="term" value="C:extracellular region"/>
    <property type="evidence" value="ECO:0007669"/>
    <property type="project" value="TreeGrafter"/>
</dbReference>
<dbReference type="AlphaFoldDB" id="A0A8J3RHM6"/>
<reference evidence="3 4" key="1">
    <citation type="submission" date="2021-01" db="EMBL/GenBank/DDBJ databases">
        <title>Whole genome shotgun sequence of Planobispora longispora NBRC 13918.</title>
        <authorList>
            <person name="Komaki H."/>
            <person name="Tamura T."/>
        </authorList>
    </citation>
    <scope>NUCLEOTIDE SEQUENCE [LARGE SCALE GENOMIC DNA]</scope>
    <source>
        <strain evidence="3 4">NBRC 13918</strain>
    </source>
</reference>
<gene>
    <name evidence="3" type="ORF">Plo01_04510</name>
</gene>
<dbReference type="PANTHER" id="PTHR33371">
    <property type="entry name" value="INTERMEMBRANE PHOSPHOLIPID TRANSPORT SYSTEM BINDING PROTEIN MLAD-RELATED"/>
    <property type="match status" value="1"/>
</dbReference>
<feature type="transmembrane region" description="Helical" evidence="1">
    <location>
        <begin position="12"/>
        <end position="37"/>
    </location>
</feature>
<evidence type="ECO:0000259" key="2">
    <source>
        <dbReference type="Pfam" id="PF02470"/>
    </source>
</evidence>
<dbReference type="RefSeq" id="WP_203888760.1">
    <property type="nucleotide sequence ID" value="NZ_BOOH01000003.1"/>
</dbReference>
<dbReference type="Proteomes" id="UP000616724">
    <property type="component" value="Unassembled WGS sequence"/>
</dbReference>
<dbReference type="InterPro" id="IPR052336">
    <property type="entry name" value="MlaD_Phospholipid_Transporter"/>
</dbReference>
<feature type="domain" description="Mce/MlaD" evidence="2">
    <location>
        <begin position="41"/>
        <end position="116"/>
    </location>
</feature>
<evidence type="ECO:0000313" key="3">
    <source>
        <dbReference type="EMBL" id="GIH74022.1"/>
    </source>
</evidence>
<dbReference type="EMBL" id="BOOH01000003">
    <property type="protein sequence ID" value="GIH74022.1"/>
    <property type="molecule type" value="Genomic_DNA"/>
</dbReference>
<dbReference type="InterPro" id="IPR003399">
    <property type="entry name" value="Mce/MlaD"/>
</dbReference>
<name>A0A8J3RHM6_9ACTN</name>
<keyword evidence="1" id="KW-0472">Membrane</keyword>
<evidence type="ECO:0000313" key="4">
    <source>
        <dbReference type="Proteomes" id="UP000616724"/>
    </source>
</evidence>
<dbReference type="NCBIfam" id="TIGR00996">
    <property type="entry name" value="Mtu_fam_mce"/>
    <property type="match status" value="1"/>
</dbReference>
<keyword evidence="1" id="KW-0812">Transmembrane</keyword>
<keyword evidence="4" id="KW-1185">Reference proteome</keyword>
<organism evidence="3 4">
    <name type="scientific">Planobispora longispora</name>
    <dbReference type="NCBI Taxonomy" id="28887"/>
    <lineage>
        <taxon>Bacteria</taxon>
        <taxon>Bacillati</taxon>
        <taxon>Actinomycetota</taxon>
        <taxon>Actinomycetes</taxon>
        <taxon>Streptosporangiales</taxon>
        <taxon>Streptosporangiaceae</taxon>
        <taxon>Planobispora</taxon>
    </lineage>
</organism>
<dbReference type="InterPro" id="IPR005693">
    <property type="entry name" value="Mce"/>
</dbReference>
<proteinExistence type="predicted"/>
<comment type="caution">
    <text evidence="3">The sequence shown here is derived from an EMBL/GenBank/DDBJ whole genome shotgun (WGS) entry which is preliminary data.</text>
</comment>
<accession>A0A8J3RHM6</accession>
<dbReference type="Pfam" id="PF02470">
    <property type="entry name" value="MlaD"/>
    <property type="match status" value="1"/>
</dbReference>
<evidence type="ECO:0000256" key="1">
    <source>
        <dbReference type="SAM" id="Phobius"/>
    </source>
</evidence>
<keyword evidence="1" id="KW-1133">Transmembrane helix</keyword>